<evidence type="ECO:0000259" key="6">
    <source>
        <dbReference type="Pfam" id="PF00732"/>
    </source>
</evidence>
<evidence type="ECO:0000313" key="9">
    <source>
        <dbReference type="Proteomes" id="UP000829494"/>
    </source>
</evidence>
<keyword evidence="9" id="KW-1185">Reference proteome</keyword>
<dbReference type="Gene3D" id="3.50.50.60">
    <property type="entry name" value="FAD/NAD(P)-binding domain"/>
    <property type="match status" value="2"/>
</dbReference>
<dbReference type="EC" id="1.1.3.-" evidence="8"/>
<accession>A0ABY3Z2B9</accession>
<dbReference type="Pfam" id="PF00732">
    <property type="entry name" value="GMC_oxred_N"/>
    <property type="match status" value="1"/>
</dbReference>
<dbReference type="InterPro" id="IPR007867">
    <property type="entry name" value="GMC_OxRtase_C"/>
</dbReference>
<evidence type="ECO:0000313" key="8">
    <source>
        <dbReference type="EMBL" id="UNZ04114.1"/>
    </source>
</evidence>
<feature type="region of interest" description="Disordered" evidence="5">
    <location>
        <begin position="1"/>
        <end position="25"/>
    </location>
</feature>
<dbReference type="PANTHER" id="PTHR46056">
    <property type="entry name" value="LONG-CHAIN-ALCOHOL OXIDASE"/>
    <property type="match status" value="1"/>
</dbReference>
<gene>
    <name evidence="8" type="primary">livQ2</name>
    <name evidence="8" type="ORF">SRIMR7_18305</name>
</gene>
<dbReference type="Pfam" id="PF05199">
    <property type="entry name" value="GMC_oxred_C"/>
    <property type="match status" value="1"/>
</dbReference>
<evidence type="ECO:0000256" key="2">
    <source>
        <dbReference type="ARBA" id="ARBA00022630"/>
    </source>
</evidence>
<evidence type="ECO:0000256" key="3">
    <source>
        <dbReference type="ARBA" id="ARBA00022827"/>
    </source>
</evidence>
<dbReference type="EMBL" id="CP094298">
    <property type="protein sequence ID" value="UNZ04114.1"/>
    <property type="molecule type" value="Genomic_DNA"/>
</dbReference>
<dbReference type="Proteomes" id="UP000829494">
    <property type="component" value="Chromosome"/>
</dbReference>
<feature type="domain" description="Glucose-methanol-choline oxidoreductase N-terminal" evidence="6">
    <location>
        <begin position="219"/>
        <end position="312"/>
    </location>
</feature>
<dbReference type="GeneID" id="66856781"/>
<name>A0ABY3Z2B9_STRRM</name>
<dbReference type="RefSeq" id="WP_003983341.1">
    <property type="nucleotide sequence ID" value="NZ_CP043497.1"/>
</dbReference>
<evidence type="ECO:0000259" key="7">
    <source>
        <dbReference type="Pfam" id="PF05199"/>
    </source>
</evidence>
<sequence length="575" mass="61247">MTATPHPDTDGARHRAEGRPRGLLRPTGPVVDCDIAVIGSGMGGATLAYALRGTGARVLVVERGDFLPREWQNWSAPAVFTAGRYRNAEPWYDAGADRYFDPGVHYYVGGNTKVFGATLPRFREADFGPVEHAEGVSRGWPFPYGVLEPHYARAERLYRVHGARGADPTDPWRSGEYPWPAVAHEPPVASLAESLRAQGLKPFALPTGVDLRADGACLRCATCDGFPCLVEAKSDADVCALRPALAAGNVSLLTRTTVTRLVTGPSGRRVTTALAQYEGRELRIQAGRFVLACGAVNTAALLLRSEPGALRTGPVRETGLANGSGQAGRNYMVHNSTFLMAVDPRRADEVVFQKTLGVNDWYLGNGTHGPLGNVQALGKLRAPSAGGLWPRAPRPLLAAATRRSMDLYLTSEDLPVPDNRVTVGPRERVEVHWRPVNLPPHRELVRRATAMMRRAGFPLVFTRRMGIAVNSHQCGTAVAGEDPATSVVGPDCKAHELDNLWVADSSWFPSSAAVNPALTIAANALRIAPMVAGIADVAEEMEVPYGPGAGDPRDGGSAGPCPTGGPRGDRGTAGP</sequence>
<feature type="compositionally biased region" description="Basic and acidic residues" evidence="5">
    <location>
        <begin position="7"/>
        <end position="20"/>
    </location>
</feature>
<comment type="similarity">
    <text evidence="1">Belongs to the GMC oxidoreductase family.</text>
</comment>
<organism evidence="8 9">
    <name type="scientific">Streptomyces rimosus subsp. rimosus</name>
    <dbReference type="NCBI Taxonomy" id="132474"/>
    <lineage>
        <taxon>Bacteria</taxon>
        <taxon>Bacillati</taxon>
        <taxon>Actinomycetota</taxon>
        <taxon>Actinomycetes</taxon>
        <taxon>Kitasatosporales</taxon>
        <taxon>Streptomycetaceae</taxon>
        <taxon>Streptomyces</taxon>
    </lineage>
</organism>
<dbReference type="SUPFAM" id="SSF51905">
    <property type="entry name" value="FAD/NAD(P)-binding domain"/>
    <property type="match status" value="1"/>
</dbReference>
<evidence type="ECO:0000256" key="4">
    <source>
        <dbReference type="ARBA" id="ARBA00023002"/>
    </source>
</evidence>
<evidence type="ECO:0000256" key="1">
    <source>
        <dbReference type="ARBA" id="ARBA00010790"/>
    </source>
</evidence>
<dbReference type="Pfam" id="PF13450">
    <property type="entry name" value="NAD_binding_8"/>
    <property type="match status" value="1"/>
</dbReference>
<protein>
    <submittedName>
        <fullName evidence="8">6'''-hydroxyparomomycin C oxidase</fullName>
        <ecNumber evidence="8">1.1.3.-</ecNumber>
    </submittedName>
</protein>
<feature type="region of interest" description="Disordered" evidence="5">
    <location>
        <begin position="543"/>
        <end position="575"/>
    </location>
</feature>
<dbReference type="GO" id="GO:0016491">
    <property type="term" value="F:oxidoreductase activity"/>
    <property type="evidence" value="ECO:0007669"/>
    <property type="project" value="UniProtKB-KW"/>
</dbReference>
<feature type="domain" description="Glucose-methanol-choline oxidoreductase C-terminal" evidence="7">
    <location>
        <begin position="469"/>
        <end position="524"/>
    </location>
</feature>
<keyword evidence="2" id="KW-0285">Flavoprotein</keyword>
<evidence type="ECO:0000256" key="5">
    <source>
        <dbReference type="SAM" id="MobiDB-lite"/>
    </source>
</evidence>
<dbReference type="InterPro" id="IPR036188">
    <property type="entry name" value="FAD/NAD-bd_sf"/>
</dbReference>
<dbReference type="PANTHER" id="PTHR46056:SF12">
    <property type="entry name" value="LONG-CHAIN-ALCOHOL OXIDASE"/>
    <property type="match status" value="1"/>
</dbReference>
<reference evidence="8 9" key="1">
    <citation type="submission" date="2022-03" db="EMBL/GenBank/DDBJ databases">
        <title>Complete genome of Streptomyces rimosus ssp. rimosus R7 (=ATCC 10970).</title>
        <authorList>
            <person name="Beganovic S."/>
            <person name="Ruckert C."/>
            <person name="Busche T."/>
            <person name="Kalinowski J."/>
            <person name="Wittmann C."/>
        </authorList>
    </citation>
    <scope>NUCLEOTIDE SEQUENCE [LARGE SCALE GENOMIC DNA]</scope>
    <source>
        <strain evidence="8 9">R7</strain>
    </source>
</reference>
<keyword evidence="3" id="KW-0274">FAD</keyword>
<proteinExistence type="inferred from homology"/>
<keyword evidence="4 8" id="KW-0560">Oxidoreductase</keyword>
<dbReference type="InterPro" id="IPR000172">
    <property type="entry name" value="GMC_OxRdtase_N"/>
</dbReference>